<feature type="domain" description="ABC transmembrane type-1" evidence="9">
    <location>
        <begin position="18"/>
        <end position="291"/>
    </location>
</feature>
<feature type="transmembrane region" description="Helical" evidence="7">
    <location>
        <begin position="16"/>
        <end position="37"/>
    </location>
</feature>
<reference evidence="10" key="1">
    <citation type="journal article" date="2014" name="Int. J. Syst. Evol. Microbiol.">
        <title>Complete genome sequence of Corynebacterium casei LMG S-19264T (=DSM 44701T), isolated from a smear-ripened cheese.</title>
        <authorList>
            <consortium name="US DOE Joint Genome Institute (JGI-PGF)"/>
            <person name="Walter F."/>
            <person name="Albersmeier A."/>
            <person name="Kalinowski J."/>
            <person name="Ruckert C."/>
        </authorList>
    </citation>
    <scope>NUCLEOTIDE SEQUENCE</scope>
    <source>
        <strain evidence="10">CGMCC 1.15254</strain>
    </source>
</reference>
<evidence type="ECO:0000256" key="4">
    <source>
        <dbReference type="ARBA" id="ARBA00022840"/>
    </source>
</evidence>
<dbReference type="Pfam" id="PF00005">
    <property type="entry name" value="ABC_tran"/>
    <property type="match status" value="1"/>
</dbReference>
<dbReference type="GO" id="GO:0034040">
    <property type="term" value="F:ATPase-coupled lipid transmembrane transporter activity"/>
    <property type="evidence" value="ECO:0007669"/>
    <property type="project" value="TreeGrafter"/>
</dbReference>
<dbReference type="PROSITE" id="PS50893">
    <property type="entry name" value="ABC_TRANSPORTER_2"/>
    <property type="match status" value="1"/>
</dbReference>
<evidence type="ECO:0000256" key="5">
    <source>
        <dbReference type="ARBA" id="ARBA00022989"/>
    </source>
</evidence>
<dbReference type="InterPro" id="IPR027417">
    <property type="entry name" value="P-loop_NTPase"/>
</dbReference>
<keyword evidence="3" id="KW-0547">Nucleotide-binding</keyword>
<feature type="domain" description="ABC transporter" evidence="8">
    <location>
        <begin position="328"/>
        <end position="536"/>
    </location>
</feature>
<dbReference type="SUPFAM" id="SSF90123">
    <property type="entry name" value="ABC transporter transmembrane region"/>
    <property type="match status" value="1"/>
</dbReference>
<dbReference type="GO" id="GO:1904680">
    <property type="term" value="F:peptide transmembrane transporter activity"/>
    <property type="evidence" value="ECO:0007669"/>
    <property type="project" value="InterPro"/>
</dbReference>
<proteinExistence type="predicted"/>
<dbReference type="GO" id="GO:0005524">
    <property type="term" value="F:ATP binding"/>
    <property type="evidence" value="ECO:0007669"/>
    <property type="project" value="UniProtKB-KW"/>
</dbReference>
<accession>A0A917BSK3</accession>
<keyword evidence="2 7" id="KW-0812">Transmembrane</keyword>
<evidence type="ECO:0000259" key="9">
    <source>
        <dbReference type="PROSITE" id="PS50929"/>
    </source>
</evidence>
<feature type="transmembrane region" description="Helical" evidence="7">
    <location>
        <begin position="125"/>
        <end position="145"/>
    </location>
</feature>
<reference evidence="10" key="2">
    <citation type="submission" date="2020-09" db="EMBL/GenBank/DDBJ databases">
        <authorList>
            <person name="Sun Q."/>
            <person name="Zhou Y."/>
        </authorList>
    </citation>
    <scope>NUCLEOTIDE SEQUENCE</scope>
    <source>
        <strain evidence="10">CGMCC 1.15254</strain>
    </source>
</reference>
<dbReference type="GO" id="GO:0005886">
    <property type="term" value="C:plasma membrane"/>
    <property type="evidence" value="ECO:0007669"/>
    <property type="project" value="UniProtKB-SubCell"/>
</dbReference>
<evidence type="ECO:0000256" key="6">
    <source>
        <dbReference type="ARBA" id="ARBA00023136"/>
    </source>
</evidence>
<gene>
    <name evidence="10" type="ORF">GCM10011332_05710</name>
</gene>
<dbReference type="PANTHER" id="PTHR24221:SF654">
    <property type="entry name" value="ATP-BINDING CASSETTE SUB-FAMILY B MEMBER 6"/>
    <property type="match status" value="1"/>
</dbReference>
<dbReference type="NCBIfam" id="TIGR01194">
    <property type="entry name" value="cyc_pep_trnsptr"/>
    <property type="match status" value="1"/>
</dbReference>
<dbReference type="InterPro" id="IPR036640">
    <property type="entry name" value="ABC1_TM_sf"/>
</dbReference>
<dbReference type="InterPro" id="IPR011527">
    <property type="entry name" value="ABC1_TM_dom"/>
</dbReference>
<keyword evidence="5 7" id="KW-1133">Transmembrane helix</keyword>
<dbReference type="SUPFAM" id="SSF52540">
    <property type="entry name" value="P-loop containing nucleoside triphosphate hydrolases"/>
    <property type="match status" value="1"/>
</dbReference>
<dbReference type="GO" id="GO:0015833">
    <property type="term" value="P:peptide transport"/>
    <property type="evidence" value="ECO:0007669"/>
    <property type="project" value="InterPro"/>
</dbReference>
<dbReference type="PANTHER" id="PTHR24221">
    <property type="entry name" value="ATP-BINDING CASSETTE SUB-FAMILY B"/>
    <property type="match status" value="1"/>
</dbReference>
<dbReference type="Proteomes" id="UP000632498">
    <property type="component" value="Unassembled WGS sequence"/>
</dbReference>
<keyword evidence="11" id="KW-1185">Reference proteome</keyword>
<evidence type="ECO:0000313" key="10">
    <source>
        <dbReference type="EMBL" id="GGF55177.1"/>
    </source>
</evidence>
<keyword evidence="4 10" id="KW-0067">ATP-binding</keyword>
<dbReference type="PROSITE" id="PS50929">
    <property type="entry name" value="ABC_TM1F"/>
    <property type="match status" value="1"/>
</dbReference>
<comment type="caution">
    <text evidence="10">The sequence shown here is derived from an EMBL/GenBank/DDBJ whole genome shotgun (WGS) entry which is preliminary data.</text>
</comment>
<evidence type="ECO:0000256" key="7">
    <source>
        <dbReference type="SAM" id="Phobius"/>
    </source>
</evidence>
<feature type="transmembrane region" description="Helical" evidence="7">
    <location>
        <begin position="264"/>
        <end position="286"/>
    </location>
</feature>
<dbReference type="InterPro" id="IPR005898">
    <property type="entry name" value="Cyc_pep_transpt_SyrD/YojI"/>
</dbReference>
<dbReference type="InterPro" id="IPR039421">
    <property type="entry name" value="Type_1_exporter"/>
</dbReference>
<dbReference type="EMBL" id="BMHV01000003">
    <property type="protein sequence ID" value="GGF55177.1"/>
    <property type="molecule type" value="Genomic_DNA"/>
</dbReference>
<evidence type="ECO:0000313" key="11">
    <source>
        <dbReference type="Proteomes" id="UP000632498"/>
    </source>
</evidence>
<dbReference type="InterPro" id="IPR017871">
    <property type="entry name" value="ABC_transporter-like_CS"/>
</dbReference>
<keyword evidence="6 7" id="KW-0472">Membrane</keyword>
<evidence type="ECO:0000256" key="3">
    <source>
        <dbReference type="ARBA" id="ARBA00022741"/>
    </source>
</evidence>
<dbReference type="GO" id="GO:0016887">
    <property type="term" value="F:ATP hydrolysis activity"/>
    <property type="evidence" value="ECO:0007669"/>
    <property type="project" value="InterPro"/>
</dbReference>
<dbReference type="Pfam" id="PF00664">
    <property type="entry name" value="ABC_membrane"/>
    <property type="match status" value="1"/>
</dbReference>
<feature type="transmembrane region" description="Helical" evidence="7">
    <location>
        <begin position="49"/>
        <end position="65"/>
    </location>
</feature>
<dbReference type="SMART" id="SM00382">
    <property type="entry name" value="AAA"/>
    <property type="match status" value="1"/>
</dbReference>
<protein>
    <submittedName>
        <fullName evidence="10">Peptide ABC transporter ATP-binding protein</fullName>
    </submittedName>
</protein>
<sequence length="537" mass="60892">MNLFAFLTKEMRKSPVPLLVMATLGGLINAILLSAFSNISSAGKDGPDLHAILLILTTMALYYYTKKYTLLTSMTTMEEMINSIRKRVITKLRRADLVAFEQVERANIYSLLTQEVSTLSQSVNALVNAFQSSVIVFFCMIYVGLNSLPALLIMLVAFALGAVTYMTIRKDTDALLHRLMREDAAFFRTLGHILNGFKEIKLHARKNKAVFRTYSSVVRQLKLLNLQAGKLFSGHMVYTQTYFYLLIGVIVFILPGYADLQKETAMSVTIATLFMVAPLLMCLSAFPELSRANMAISNLYRMETELEGMMREKNANQVQIDYSTFEKIEFQNLLFRFPQTPYEEKPFQIGEIDLSLYRGETLFIVGGNGSGKTTLLKVLTGLYKRSAGKILVDGRLIGTNRISSYRQLFSGVFADYHLFDRLYGIDAIDDEQVNALIDQMELSEKTSCIDGRFSAVKLSQGQRKRLGLIVTLLEDKPIFIFDEWAADQDPHFKDYFYKTLLPQLKAQGKTLIIISHDDRYFDCADRVVKMDFGKIVQ</sequence>
<organism evidence="10 11">
    <name type="scientific">Terasakiella brassicae</name>
    <dbReference type="NCBI Taxonomy" id="1634917"/>
    <lineage>
        <taxon>Bacteria</taxon>
        <taxon>Pseudomonadati</taxon>
        <taxon>Pseudomonadota</taxon>
        <taxon>Alphaproteobacteria</taxon>
        <taxon>Rhodospirillales</taxon>
        <taxon>Terasakiellaceae</taxon>
        <taxon>Terasakiella</taxon>
    </lineage>
</organism>
<dbReference type="PROSITE" id="PS00211">
    <property type="entry name" value="ABC_TRANSPORTER_1"/>
    <property type="match status" value="1"/>
</dbReference>
<dbReference type="Gene3D" id="1.20.1560.10">
    <property type="entry name" value="ABC transporter type 1, transmembrane domain"/>
    <property type="match status" value="1"/>
</dbReference>
<evidence type="ECO:0000256" key="1">
    <source>
        <dbReference type="ARBA" id="ARBA00004651"/>
    </source>
</evidence>
<dbReference type="GO" id="GO:0140359">
    <property type="term" value="F:ABC-type transporter activity"/>
    <property type="evidence" value="ECO:0007669"/>
    <property type="project" value="InterPro"/>
</dbReference>
<dbReference type="InterPro" id="IPR003593">
    <property type="entry name" value="AAA+_ATPase"/>
</dbReference>
<dbReference type="Gene3D" id="3.40.50.300">
    <property type="entry name" value="P-loop containing nucleotide triphosphate hydrolases"/>
    <property type="match status" value="1"/>
</dbReference>
<dbReference type="RefSeq" id="WP_188661344.1">
    <property type="nucleotide sequence ID" value="NZ_BMHV01000003.1"/>
</dbReference>
<feature type="transmembrane region" description="Helical" evidence="7">
    <location>
        <begin position="241"/>
        <end position="258"/>
    </location>
</feature>
<comment type="subcellular location">
    <subcellularLocation>
        <location evidence="1">Cell membrane</location>
        <topology evidence="1">Multi-pass membrane protein</topology>
    </subcellularLocation>
</comment>
<dbReference type="AlphaFoldDB" id="A0A917BSK3"/>
<evidence type="ECO:0000259" key="8">
    <source>
        <dbReference type="PROSITE" id="PS50893"/>
    </source>
</evidence>
<dbReference type="InterPro" id="IPR003439">
    <property type="entry name" value="ABC_transporter-like_ATP-bd"/>
</dbReference>
<evidence type="ECO:0000256" key="2">
    <source>
        <dbReference type="ARBA" id="ARBA00022692"/>
    </source>
</evidence>
<name>A0A917BSK3_9PROT</name>